<dbReference type="GO" id="GO:0003677">
    <property type="term" value="F:DNA binding"/>
    <property type="evidence" value="ECO:0007669"/>
    <property type="project" value="UniProtKB-KW"/>
</dbReference>
<dbReference type="PROSITE" id="PS50103">
    <property type="entry name" value="ZF_C3H1"/>
    <property type="match status" value="1"/>
</dbReference>
<dbReference type="RefSeq" id="XP_021721978.1">
    <property type="nucleotide sequence ID" value="XM_021866286.1"/>
</dbReference>
<gene>
    <name evidence="8" type="primary">LOC110689502</name>
</gene>
<evidence type="ECO:0000313" key="9">
    <source>
        <dbReference type="Proteomes" id="UP000596660"/>
    </source>
</evidence>
<accession>A0A803LME4</accession>
<feature type="compositionally biased region" description="Polar residues" evidence="6">
    <location>
        <begin position="176"/>
        <end position="190"/>
    </location>
</feature>
<dbReference type="Pfam" id="PF25512">
    <property type="entry name" value="zf-CCCH_AtC3H23"/>
    <property type="match status" value="1"/>
</dbReference>
<evidence type="ECO:0000259" key="7">
    <source>
        <dbReference type="PROSITE" id="PS50103"/>
    </source>
</evidence>
<name>A0A803LME4_CHEQI</name>
<dbReference type="Proteomes" id="UP000596660">
    <property type="component" value="Unplaced"/>
</dbReference>
<keyword evidence="2 5" id="KW-0863">Zinc-finger</keyword>
<dbReference type="PANTHER" id="PTHR14493:SF109">
    <property type="entry name" value="ZINC FINGER CCCH DOMAIN-CONTAINING PROTEIN 54"/>
    <property type="match status" value="1"/>
</dbReference>
<evidence type="ECO:0000256" key="3">
    <source>
        <dbReference type="ARBA" id="ARBA00022833"/>
    </source>
</evidence>
<feature type="zinc finger region" description="C3H1-type" evidence="5">
    <location>
        <begin position="81"/>
        <end position="110"/>
    </location>
</feature>
<evidence type="ECO:0000256" key="4">
    <source>
        <dbReference type="ARBA" id="ARBA00023125"/>
    </source>
</evidence>
<feature type="region of interest" description="Disordered" evidence="6">
    <location>
        <begin position="169"/>
        <end position="209"/>
    </location>
</feature>
<evidence type="ECO:0000256" key="5">
    <source>
        <dbReference type="PROSITE-ProRule" id="PRU00723"/>
    </source>
</evidence>
<keyword evidence="1 5" id="KW-0479">Metal-binding</keyword>
<keyword evidence="9" id="KW-1185">Reference proteome</keyword>
<dbReference type="Gene3D" id="3.30.1370.210">
    <property type="match status" value="1"/>
</dbReference>
<dbReference type="OrthoDB" id="410307at2759"/>
<dbReference type="OMA" id="NAYHERI"/>
<dbReference type="PANTHER" id="PTHR14493">
    <property type="entry name" value="UNKEMPT FAMILY MEMBER"/>
    <property type="match status" value="1"/>
</dbReference>
<organism evidence="8 9">
    <name type="scientific">Chenopodium quinoa</name>
    <name type="common">Quinoa</name>
    <dbReference type="NCBI Taxonomy" id="63459"/>
    <lineage>
        <taxon>Eukaryota</taxon>
        <taxon>Viridiplantae</taxon>
        <taxon>Streptophyta</taxon>
        <taxon>Embryophyta</taxon>
        <taxon>Tracheophyta</taxon>
        <taxon>Spermatophyta</taxon>
        <taxon>Magnoliopsida</taxon>
        <taxon>eudicotyledons</taxon>
        <taxon>Gunneridae</taxon>
        <taxon>Pentapetalae</taxon>
        <taxon>Caryophyllales</taxon>
        <taxon>Chenopodiaceae</taxon>
        <taxon>Chenopodioideae</taxon>
        <taxon>Atripliceae</taxon>
        <taxon>Chenopodium</taxon>
    </lineage>
</organism>
<dbReference type="InterPro" id="IPR057444">
    <property type="entry name" value="Znf-CCCH_AtC3H23-like"/>
</dbReference>
<sequence>MYRVDVENMLREYSNAYNNRTRYPNPFADTDFEPDNFESDEFRMYSFKVKRCPLMRAHDWTVCPYAHQGERARRRDLKKVLYVAVSCPDYRASNGNCPRGELCEYAHGVFEYWLHPTKYRTRFCNAGNRCTRPICFFAHSLKQLRAEPMAHVPKWVRLALRTQKLDLQAPPAEPSLSATNAATHNSSTSGGREVGVIGRPRMSNTTPTPTSALWELQLPSSNINSRAPPTGRPQELKLEFLETLRMLSINDYYKVYNNNQVVQNHNVDRENVNSDGPRFDWVSDLLAG</sequence>
<dbReference type="KEGG" id="cqi:110689502"/>
<dbReference type="GO" id="GO:0008270">
    <property type="term" value="F:zinc ion binding"/>
    <property type="evidence" value="ECO:0007669"/>
    <property type="project" value="UniProtKB-KW"/>
</dbReference>
<dbReference type="Gramene" id="AUR62015455-RA">
    <property type="protein sequence ID" value="AUR62015455-RA:cds"/>
    <property type="gene ID" value="AUR62015455"/>
</dbReference>
<dbReference type="AlphaFoldDB" id="A0A803LME4"/>
<evidence type="ECO:0000256" key="2">
    <source>
        <dbReference type="ARBA" id="ARBA00022771"/>
    </source>
</evidence>
<keyword evidence="3 5" id="KW-0862">Zinc</keyword>
<keyword evidence="4" id="KW-0238">DNA-binding</keyword>
<dbReference type="EnsemblPlants" id="AUR62015455-RA">
    <property type="protein sequence ID" value="AUR62015455-RA:cds"/>
    <property type="gene ID" value="AUR62015455"/>
</dbReference>
<proteinExistence type="predicted"/>
<dbReference type="GeneID" id="110689502"/>
<reference evidence="8" key="1">
    <citation type="journal article" date="2017" name="Nature">
        <title>The genome of Chenopodium quinoa.</title>
        <authorList>
            <person name="Jarvis D.E."/>
            <person name="Ho Y.S."/>
            <person name="Lightfoot D.J."/>
            <person name="Schmoeckel S.M."/>
            <person name="Li B."/>
            <person name="Borm T.J.A."/>
            <person name="Ohyanagi H."/>
            <person name="Mineta K."/>
            <person name="Michell C.T."/>
            <person name="Saber N."/>
            <person name="Kharbatia N.M."/>
            <person name="Rupper R.R."/>
            <person name="Sharp A.R."/>
            <person name="Dally N."/>
            <person name="Boughton B.A."/>
            <person name="Woo Y.H."/>
            <person name="Gao G."/>
            <person name="Schijlen E.G.W.M."/>
            <person name="Guo X."/>
            <person name="Momin A.A."/>
            <person name="Negrao S."/>
            <person name="Al-Babili S."/>
            <person name="Gehring C."/>
            <person name="Roessner U."/>
            <person name="Jung C."/>
            <person name="Murphy K."/>
            <person name="Arold S.T."/>
            <person name="Gojobori T."/>
            <person name="van der Linden C.G."/>
            <person name="van Loo E.N."/>
            <person name="Jellen E.N."/>
            <person name="Maughan P.J."/>
            <person name="Tester M."/>
        </authorList>
    </citation>
    <scope>NUCLEOTIDE SEQUENCE [LARGE SCALE GENOMIC DNA]</scope>
    <source>
        <strain evidence="8">cv. PI 614886</strain>
    </source>
</reference>
<dbReference type="InterPro" id="IPR000571">
    <property type="entry name" value="Znf_CCCH"/>
</dbReference>
<evidence type="ECO:0000256" key="1">
    <source>
        <dbReference type="ARBA" id="ARBA00022723"/>
    </source>
</evidence>
<evidence type="ECO:0000313" key="8">
    <source>
        <dbReference type="EnsemblPlants" id="AUR62015455-RA:cds"/>
    </source>
</evidence>
<protein>
    <recommendedName>
        <fullName evidence="7">C3H1-type domain-containing protein</fullName>
    </recommendedName>
</protein>
<reference evidence="8" key="2">
    <citation type="submission" date="2021-03" db="UniProtKB">
        <authorList>
            <consortium name="EnsemblPlants"/>
        </authorList>
    </citation>
    <scope>IDENTIFICATION</scope>
</reference>
<feature type="domain" description="C3H1-type" evidence="7">
    <location>
        <begin position="81"/>
        <end position="110"/>
    </location>
</feature>
<dbReference type="SMART" id="SM00356">
    <property type="entry name" value="ZnF_C3H1"/>
    <property type="match status" value="2"/>
</dbReference>
<dbReference type="InterPro" id="IPR045234">
    <property type="entry name" value="Unkempt-like"/>
</dbReference>
<evidence type="ECO:0000256" key="6">
    <source>
        <dbReference type="SAM" id="MobiDB-lite"/>
    </source>
</evidence>